<dbReference type="SUPFAM" id="SSF56399">
    <property type="entry name" value="ADP-ribosylation"/>
    <property type="match status" value="1"/>
</dbReference>
<keyword evidence="3" id="KW-1185">Reference proteome</keyword>
<sequence>MPSSVDNHPASDLVRTLLLATDSKSSIVAELAGGRTNSIAYCAYGHQTALQKPATQLGFNGELREKRIEWYLLGKGYRAYNPLLMRFHSPDGWSPFEAGGLNAYMYCNGEPVMGSDPTGHFNPMKWPRNIKRAFKARNYRRVEASPPNPLNATFQQVSDRVNGTVPANTNSAPVSPRVRKNRDRGLPDGYGDHSSPPPPRRDLKKPAQPGFFQGLASNAYGVDGRSSTPAPAQTFSSPGSSGSRPTIQAQSSTAVVPTTYRAQQEDGTILDLRVRWHEDGTKTQSTLDLVDLNETQRRLLEVRRGK</sequence>
<name>A0ABT0F5U0_9PSED</name>
<proteinExistence type="predicted"/>
<organism evidence="2 3">
    <name type="scientific">Pseudomonas violetae</name>
    <dbReference type="NCBI Taxonomy" id="2915813"/>
    <lineage>
        <taxon>Bacteria</taxon>
        <taxon>Pseudomonadati</taxon>
        <taxon>Pseudomonadota</taxon>
        <taxon>Gammaproteobacteria</taxon>
        <taxon>Pseudomonadales</taxon>
        <taxon>Pseudomonadaceae</taxon>
        <taxon>Pseudomonas</taxon>
    </lineage>
</organism>
<dbReference type="Gene3D" id="2.180.10.10">
    <property type="entry name" value="RHS repeat-associated core"/>
    <property type="match status" value="1"/>
</dbReference>
<dbReference type="NCBIfam" id="TIGR03696">
    <property type="entry name" value="Rhs_assc_core"/>
    <property type="match status" value="1"/>
</dbReference>
<feature type="compositionally biased region" description="Polar residues" evidence="1">
    <location>
        <begin position="162"/>
        <end position="173"/>
    </location>
</feature>
<dbReference type="InterPro" id="IPR022385">
    <property type="entry name" value="Rhs_assc_core"/>
</dbReference>
<protein>
    <submittedName>
        <fullName evidence="2">RHS repeat-associated core domain-containing protein</fullName>
    </submittedName>
</protein>
<feature type="compositionally biased region" description="Polar residues" evidence="1">
    <location>
        <begin position="225"/>
        <end position="256"/>
    </location>
</feature>
<feature type="region of interest" description="Disordered" evidence="1">
    <location>
        <begin position="162"/>
        <end position="256"/>
    </location>
</feature>
<reference evidence="2 3" key="1">
    <citation type="submission" date="2022-02" db="EMBL/GenBank/DDBJ databases">
        <title>Comparative genomics of the first Antarctic Pseudomonas spp. capable of biotransforming 2,4,6-Trinitrotoluene.</title>
        <authorList>
            <person name="Cabrera M.A."/>
            <person name="Marquez S.L."/>
            <person name="Perez-Donoso J.M."/>
        </authorList>
    </citation>
    <scope>NUCLEOTIDE SEQUENCE [LARGE SCALE GENOMIC DNA]</scope>
    <source>
        <strain evidence="2 3">TNT19</strain>
    </source>
</reference>
<dbReference type="Proteomes" id="UP001299876">
    <property type="component" value="Unassembled WGS sequence"/>
</dbReference>
<accession>A0ABT0F5U0</accession>
<evidence type="ECO:0000313" key="2">
    <source>
        <dbReference type="EMBL" id="MCK1793373.1"/>
    </source>
</evidence>
<evidence type="ECO:0000256" key="1">
    <source>
        <dbReference type="SAM" id="MobiDB-lite"/>
    </source>
</evidence>
<comment type="caution">
    <text evidence="2">The sequence shown here is derived from an EMBL/GenBank/DDBJ whole genome shotgun (WGS) entry which is preliminary data.</text>
</comment>
<gene>
    <name evidence="2" type="ORF">L9059_25015</name>
</gene>
<dbReference type="RefSeq" id="WP_247293512.1">
    <property type="nucleotide sequence ID" value="NZ_JAKNRW010000033.1"/>
</dbReference>
<dbReference type="EMBL" id="JAKNRW010000033">
    <property type="protein sequence ID" value="MCK1793373.1"/>
    <property type="molecule type" value="Genomic_DNA"/>
</dbReference>
<evidence type="ECO:0000313" key="3">
    <source>
        <dbReference type="Proteomes" id="UP001299876"/>
    </source>
</evidence>